<dbReference type="GO" id="GO:0015074">
    <property type="term" value="P:DNA integration"/>
    <property type="evidence" value="ECO:0007669"/>
    <property type="project" value="UniProtKB-KW"/>
</dbReference>
<feature type="domain" description="Core-binding (CB)" evidence="6">
    <location>
        <begin position="69"/>
        <end position="152"/>
    </location>
</feature>
<dbReference type="CDD" id="cd01189">
    <property type="entry name" value="INT_ICEBs1_C_like"/>
    <property type="match status" value="1"/>
</dbReference>
<accession>A0A1H0A8W3</accession>
<sequence>MAKRANGEGTICKRKDGLWMTAVIIGRDNATGKPVRKYCYGKTKGEVQQKRDALLEQSKGPVYIDAGKVTVGQWVEKWLTVYARASVRGNTYIGYRSVVNNHILPQLGNIKLQKLRGIDIQQMVNAIKDNGGGPRLAELAFTVLRIALNKAFYEDILHRLPFKTVSLPKKRRKEFVPLSSAEWTHLFTAAGADAAMYTALSLEWATGVSRSELLGLKWIDFNFTTDSVSIQRALIITDNGLELDDTKTPARQRVLPLPAVTMLQIKQHRERQTAAIAACKAGGQVWEDNDLVFPGPCGNLQDPRSWSKQFKCLAKAAGIDITFHKLRHDHASRLSANGVSIKDAQYRLGHSTTHMLLNVYTHRISGGQEKIASWLNASFPAAPIDHETPLH</sequence>
<dbReference type="InterPro" id="IPR002104">
    <property type="entry name" value="Integrase_catalytic"/>
</dbReference>
<dbReference type="Pfam" id="PF00589">
    <property type="entry name" value="Phage_integrase"/>
    <property type="match status" value="1"/>
</dbReference>
<dbReference type="SUPFAM" id="SSF56349">
    <property type="entry name" value="DNA breaking-rejoining enzymes"/>
    <property type="match status" value="1"/>
</dbReference>
<dbReference type="PROSITE" id="PS51900">
    <property type="entry name" value="CB"/>
    <property type="match status" value="1"/>
</dbReference>
<evidence type="ECO:0000259" key="6">
    <source>
        <dbReference type="PROSITE" id="PS51900"/>
    </source>
</evidence>
<dbReference type="PANTHER" id="PTHR30349">
    <property type="entry name" value="PHAGE INTEGRASE-RELATED"/>
    <property type="match status" value="1"/>
</dbReference>
<dbReference type="Gene3D" id="1.10.443.10">
    <property type="entry name" value="Intergrase catalytic core"/>
    <property type="match status" value="1"/>
</dbReference>
<evidence type="ECO:0000313" key="7">
    <source>
        <dbReference type="EMBL" id="SDN30058.1"/>
    </source>
</evidence>
<dbReference type="InterPro" id="IPR013762">
    <property type="entry name" value="Integrase-like_cat_sf"/>
</dbReference>
<dbReference type="Gene3D" id="1.10.150.130">
    <property type="match status" value="1"/>
</dbReference>
<keyword evidence="3" id="KW-0233">DNA recombination</keyword>
<evidence type="ECO:0000256" key="4">
    <source>
        <dbReference type="PROSITE-ProRule" id="PRU01248"/>
    </source>
</evidence>
<dbReference type="PROSITE" id="PS51898">
    <property type="entry name" value="TYR_RECOMBINASE"/>
    <property type="match status" value="1"/>
</dbReference>
<evidence type="ECO:0000256" key="3">
    <source>
        <dbReference type="ARBA" id="ARBA00023172"/>
    </source>
</evidence>
<keyword evidence="2 4" id="KW-0238">DNA-binding</keyword>
<evidence type="ECO:0000259" key="5">
    <source>
        <dbReference type="PROSITE" id="PS51898"/>
    </source>
</evidence>
<keyword evidence="1" id="KW-0229">DNA integration</keyword>
<dbReference type="GO" id="GO:0006310">
    <property type="term" value="P:DNA recombination"/>
    <property type="evidence" value="ECO:0007669"/>
    <property type="project" value="UniProtKB-KW"/>
</dbReference>
<dbReference type="PANTHER" id="PTHR30349:SF91">
    <property type="entry name" value="INTA PROTEIN"/>
    <property type="match status" value="1"/>
</dbReference>
<keyword evidence="8" id="KW-1185">Reference proteome</keyword>
<dbReference type="InterPro" id="IPR010998">
    <property type="entry name" value="Integrase_recombinase_N"/>
</dbReference>
<evidence type="ECO:0000313" key="8">
    <source>
        <dbReference type="Proteomes" id="UP000214880"/>
    </source>
</evidence>
<dbReference type="InterPro" id="IPR050090">
    <property type="entry name" value="Tyrosine_recombinase_XerCD"/>
</dbReference>
<dbReference type="STRING" id="146817.SAMN04488502_1177"/>
<proteinExistence type="predicted"/>
<evidence type="ECO:0000256" key="1">
    <source>
        <dbReference type="ARBA" id="ARBA00022908"/>
    </source>
</evidence>
<dbReference type="InterPro" id="IPR011010">
    <property type="entry name" value="DNA_brk_join_enz"/>
</dbReference>
<dbReference type="GO" id="GO:0003677">
    <property type="term" value="F:DNA binding"/>
    <property type="evidence" value="ECO:0007669"/>
    <property type="project" value="UniProtKB-UniRule"/>
</dbReference>
<dbReference type="AlphaFoldDB" id="A0A1H0A8W3"/>
<dbReference type="InterPro" id="IPR004107">
    <property type="entry name" value="Integrase_SAM-like_N"/>
</dbReference>
<name>A0A1H0A8W3_9FIRM</name>
<organism evidence="7 8">
    <name type="scientific">Dendrosporobacter quercicolus</name>
    <dbReference type="NCBI Taxonomy" id="146817"/>
    <lineage>
        <taxon>Bacteria</taxon>
        <taxon>Bacillati</taxon>
        <taxon>Bacillota</taxon>
        <taxon>Negativicutes</taxon>
        <taxon>Selenomonadales</taxon>
        <taxon>Sporomusaceae</taxon>
        <taxon>Dendrosporobacter</taxon>
    </lineage>
</organism>
<protein>
    <submittedName>
        <fullName evidence="7">Site-specific recombinase XerD</fullName>
    </submittedName>
</protein>
<evidence type="ECO:0000256" key="2">
    <source>
        <dbReference type="ARBA" id="ARBA00023125"/>
    </source>
</evidence>
<reference evidence="7 8" key="1">
    <citation type="submission" date="2016-10" db="EMBL/GenBank/DDBJ databases">
        <authorList>
            <person name="de Groot N.N."/>
        </authorList>
    </citation>
    <scope>NUCLEOTIDE SEQUENCE [LARGE SCALE GENOMIC DNA]</scope>
    <source>
        <strain evidence="7 8">DSM 1736</strain>
    </source>
</reference>
<dbReference type="InterPro" id="IPR044068">
    <property type="entry name" value="CB"/>
</dbReference>
<gene>
    <name evidence="7" type="ORF">SAMN04488502_1177</name>
</gene>
<dbReference type="Proteomes" id="UP000214880">
    <property type="component" value="Unassembled WGS sequence"/>
</dbReference>
<feature type="domain" description="Tyr recombinase" evidence="5">
    <location>
        <begin position="173"/>
        <end position="373"/>
    </location>
</feature>
<dbReference type="RefSeq" id="WP_173813099.1">
    <property type="nucleotide sequence ID" value="NZ_FNHB01000017.1"/>
</dbReference>
<dbReference type="EMBL" id="FNHB01000017">
    <property type="protein sequence ID" value="SDN30058.1"/>
    <property type="molecule type" value="Genomic_DNA"/>
</dbReference>
<dbReference type="Pfam" id="PF14659">
    <property type="entry name" value="Phage_int_SAM_3"/>
    <property type="match status" value="1"/>
</dbReference>